<proteinExistence type="predicted"/>
<keyword evidence="1" id="KW-1133">Transmembrane helix</keyword>
<dbReference type="InterPro" id="IPR012373">
    <property type="entry name" value="Ferrdict_sens_TM"/>
</dbReference>
<dbReference type="Proteomes" id="UP000192333">
    <property type="component" value="Chromosome I"/>
</dbReference>
<dbReference type="EMBL" id="LT838813">
    <property type="protein sequence ID" value="SMD45610.1"/>
    <property type="molecule type" value="Genomic_DNA"/>
</dbReference>
<reference evidence="5" key="1">
    <citation type="submission" date="2017-04" db="EMBL/GenBank/DDBJ databases">
        <authorList>
            <person name="Varghese N."/>
            <person name="Submissions S."/>
        </authorList>
    </citation>
    <scope>NUCLEOTIDE SEQUENCE [LARGE SCALE GENOMIC DNA]</scope>
    <source>
        <strain evidence="5">DSM 16537</strain>
    </source>
</reference>
<feature type="domain" description="FecR protein" evidence="2">
    <location>
        <begin position="124"/>
        <end position="216"/>
    </location>
</feature>
<dbReference type="PANTHER" id="PTHR30273:SF2">
    <property type="entry name" value="PROTEIN FECR"/>
    <property type="match status" value="1"/>
</dbReference>
<organism evidence="4 5">
    <name type="scientific">Aquiflexum balticum DSM 16537</name>
    <dbReference type="NCBI Taxonomy" id="758820"/>
    <lineage>
        <taxon>Bacteria</taxon>
        <taxon>Pseudomonadati</taxon>
        <taxon>Bacteroidota</taxon>
        <taxon>Cytophagia</taxon>
        <taxon>Cytophagales</taxon>
        <taxon>Cyclobacteriaceae</taxon>
        <taxon>Aquiflexum</taxon>
    </lineage>
</organism>
<evidence type="ECO:0000313" key="4">
    <source>
        <dbReference type="EMBL" id="SMD45610.1"/>
    </source>
</evidence>
<dbReference type="STRING" id="758820.SAMN00777080_4268"/>
<dbReference type="RefSeq" id="WP_084122512.1">
    <property type="nucleotide sequence ID" value="NZ_LT838813.1"/>
</dbReference>
<dbReference type="Gene3D" id="3.55.50.30">
    <property type="match status" value="1"/>
</dbReference>
<dbReference type="Pfam" id="PF16344">
    <property type="entry name" value="FecR_C"/>
    <property type="match status" value="1"/>
</dbReference>
<keyword evidence="1" id="KW-0812">Transmembrane</keyword>
<feature type="domain" description="Protein FecR C-terminal" evidence="3">
    <location>
        <begin position="261"/>
        <end position="329"/>
    </location>
</feature>
<dbReference type="InterPro" id="IPR006860">
    <property type="entry name" value="FecR"/>
</dbReference>
<dbReference type="Gene3D" id="2.60.120.1440">
    <property type="match status" value="1"/>
</dbReference>
<evidence type="ECO:0000313" key="5">
    <source>
        <dbReference type="Proteomes" id="UP000192333"/>
    </source>
</evidence>
<dbReference type="AlphaFoldDB" id="A0A1W2H9P4"/>
<sequence>MKYHKKDIDKFFAGKFSKKEAKEFLNWLDSPDGEETYKTIIEQEWQAEVGEDEEGDIIQETELETFSKNKNPKKINSLKPKIWLGLAASISLIFSVSFILYLHPNAEFGEITESLAEVKTIIKSTPKGVKKTIKLPDGSMVALNSDSKLTFAEDFLQNRTVYLEGEGFFEVVKDEQHPFSVITENISTTALGTSFNIKAYSGNPEIQVVLASGKVKVENKLDNSFHEILPGEATKYSTINQTLKKEIVDVASILKWKDGILHFEKVPFNIIIEDLERWYGVDFQVIGTDKLPEYKCSGSFKPHEYLSNVLKALSYSVEFEYRIENESVILKFN</sequence>
<dbReference type="GO" id="GO:0016989">
    <property type="term" value="F:sigma factor antagonist activity"/>
    <property type="evidence" value="ECO:0007669"/>
    <property type="project" value="TreeGrafter"/>
</dbReference>
<keyword evidence="5" id="KW-1185">Reference proteome</keyword>
<protein>
    <submittedName>
        <fullName evidence="4">FecR family protein</fullName>
    </submittedName>
</protein>
<dbReference type="PANTHER" id="PTHR30273">
    <property type="entry name" value="PERIPLASMIC SIGNAL SENSOR AND SIGMA FACTOR ACTIVATOR FECR-RELATED"/>
    <property type="match status" value="1"/>
</dbReference>
<evidence type="ECO:0000259" key="3">
    <source>
        <dbReference type="Pfam" id="PF16344"/>
    </source>
</evidence>
<dbReference type="PIRSF" id="PIRSF018266">
    <property type="entry name" value="FecR"/>
    <property type="match status" value="1"/>
</dbReference>
<feature type="transmembrane region" description="Helical" evidence="1">
    <location>
        <begin position="82"/>
        <end position="102"/>
    </location>
</feature>
<name>A0A1W2H9P4_9BACT</name>
<evidence type="ECO:0000259" key="2">
    <source>
        <dbReference type="Pfam" id="PF04773"/>
    </source>
</evidence>
<keyword evidence="1" id="KW-0472">Membrane</keyword>
<evidence type="ECO:0000256" key="1">
    <source>
        <dbReference type="SAM" id="Phobius"/>
    </source>
</evidence>
<gene>
    <name evidence="4" type="ORF">SAMN00777080_4268</name>
</gene>
<accession>A0A1W2H9P4</accession>
<dbReference type="Pfam" id="PF04773">
    <property type="entry name" value="FecR"/>
    <property type="match status" value="1"/>
</dbReference>
<dbReference type="OrthoDB" id="1099916at2"/>
<dbReference type="InterPro" id="IPR032508">
    <property type="entry name" value="FecR_C"/>
</dbReference>